<organism evidence="2 3">
    <name type="scientific">Abyssibacter profundi</name>
    <dbReference type="NCBI Taxonomy" id="2182787"/>
    <lineage>
        <taxon>Bacteria</taxon>
        <taxon>Pseudomonadati</taxon>
        <taxon>Pseudomonadota</taxon>
        <taxon>Gammaproteobacteria</taxon>
        <taxon>Chromatiales</taxon>
        <taxon>Oceanococcaceae</taxon>
        <taxon>Abyssibacter</taxon>
    </lineage>
</organism>
<evidence type="ECO:0000313" key="2">
    <source>
        <dbReference type="EMBL" id="PWN55636.1"/>
    </source>
</evidence>
<feature type="signal peptide" evidence="1">
    <location>
        <begin position="1"/>
        <end position="23"/>
    </location>
</feature>
<evidence type="ECO:0008006" key="4">
    <source>
        <dbReference type="Google" id="ProtNLM"/>
    </source>
</evidence>
<dbReference type="Proteomes" id="UP000251800">
    <property type="component" value="Unassembled WGS sequence"/>
</dbReference>
<evidence type="ECO:0000313" key="3">
    <source>
        <dbReference type="Proteomes" id="UP000251800"/>
    </source>
</evidence>
<protein>
    <recommendedName>
        <fullName evidence="4">Outer membrane protein beta-barrel domain-containing protein</fullName>
    </recommendedName>
</protein>
<keyword evidence="1" id="KW-0732">Signal</keyword>
<comment type="caution">
    <text evidence="2">The sequence shown here is derived from an EMBL/GenBank/DDBJ whole genome shotgun (WGS) entry which is preliminary data.</text>
</comment>
<accession>A0A363UJN8</accession>
<dbReference type="AlphaFoldDB" id="A0A363UJN8"/>
<sequence>MRTTMISVLGLAAAGLATQPAAADETSIVYTSLGVSHAQLDYETSGSGLDQPEAVNLTGDADAVTYDLSMAVRRAGPLEALFLAARYSDGEYDNDTAVTATRIGLGKYFIGEGGEGRLSFNGRLNYEEYTFGDNEQITQDGYSLIGQLRGYIDQYWEVGLGAGWVDLGEPQGFRVTLSTAIELPYQFFLTAEWETQSLNQDFDRRTSDDVQQDQTNLRVGLRKDFNLF</sequence>
<gene>
    <name evidence="2" type="ORF">DEH80_11050</name>
</gene>
<keyword evidence="3" id="KW-1185">Reference proteome</keyword>
<reference evidence="2 3" key="1">
    <citation type="submission" date="2018-05" db="EMBL/GenBank/DDBJ databases">
        <title>Abyssibacter profundi OUC007T gen. nov., sp. nov, a marine bacterium isolated from seawater of the Mariana Trench.</title>
        <authorList>
            <person name="Zhou S."/>
        </authorList>
    </citation>
    <scope>NUCLEOTIDE SEQUENCE [LARGE SCALE GENOMIC DNA]</scope>
    <source>
        <strain evidence="2 3">OUC007</strain>
    </source>
</reference>
<name>A0A363UJN8_9GAMM</name>
<evidence type="ECO:0000256" key="1">
    <source>
        <dbReference type="SAM" id="SignalP"/>
    </source>
</evidence>
<proteinExistence type="predicted"/>
<dbReference type="EMBL" id="QEQK01000009">
    <property type="protein sequence ID" value="PWN55636.1"/>
    <property type="molecule type" value="Genomic_DNA"/>
</dbReference>
<feature type="chain" id="PRO_5017041140" description="Outer membrane protein beta-barrel domain-containing protein" evidence="1">
    <location>
        <begin position="24"/>
        <end position="228"/>
    </location>
</feature>
<dbReference type="RefSeq" id="WP_109720560.1">
    <property type="nucleotide sequence ID" value="NZ_QEQK01000009.1"/>
</dbReference>